<evidence type="ECO:0000259" key="1">
    <source>
        <dbReference type="Pfam" id="PF22693"/>
    </source>
</evidence>
<dbReference type="Pfam" id="PF22693">
    <property type="entry name" value="MACPF_1"/>
    <property type="match status" value="1"/>
</dbReference>
<proteinExistence type="predicted"/>
<dbReference type="InterPro" id="IPR054586">
    <property type="entry name" value="MACPF_1_fungal"/>
</dbReference>
<dbReference type="Pfam" id="PF24209">
    <property type="entry name" value="DUF7431"/>
    <property type="match status" value="1"/>
</dbReference>
<evidence type="ECO:0000259" key="2">
    <source>
        <dbReference type="Pfam" id="PF24209"/>
    </source>
</evidence>
<evidence type="ECO:0008006" key="5">
    <source>
        <dbReference type="Google" id="ProtNLM"/>
    </source>
</evidence>
<accession>A0A8H3L6V6</accession>
<name>A0A8H3L6V6_9GLOM</name>
<feature type="domain" description="DUF7431" evidence="2">
    <location>
        <begin position="263"/>
        <end position="520"/>
    </location>
</feature>
<protein>
    <recommendedName>
        <fullName evidence="5">MACPF domain-containing protein</fullName>
    </recommendedName>
</protein>
<organism evidence="3 4">
    <name type="scientific">Rhizophagus clarus</name>
    <dbReference type="NCBI Taxonomy" id="94130"/>
    <lineage>
        <taxon>Eukaryota</taxon>
        <taxon>Fungi</taxon>
        <taxon>Fungi incertae sedis</taxon>
        <taxon>Mucoromycota</taxon>
        <taxon>Glomeromycotina</taxon>
        <taxon>Glomeromycetes</taxon>
        <taxon>Glomerales</taxon>
        <taxon>Glomeraceae</taxon>
        <taxon>Rhizophagus</taxon>
    </lineage>
</organism>
<comment type="caution">
    <text evidence="3">The sequence shown here is derived from an EMBL/GenBank/DDBJ whole genome shotgun (WGS) entry which is preliminary data.</text>
</comment>
<dbReference type="OrthoDB" id="2347978at2759"/>
<sequence length="536" mass="61340">MKCKLEYGRIITPDGIKEAKEKAFTMKSCEMTKIGAEGYQKESIEFNSSEERIIKTELSFSGNINIQEFLKFGASIGMLKNETSKEKNNSVWNFTEFGKVSIKLSEYLEPTPEFISAVNVAVNSENPREKLKEIVNKYGQFIPTEVILGGRSFFKGKEISKESAKGTANKGTINVSTPVSNTGIGYSTENSIGNAEYSKHECFKLTGGQQPDSIENFDDKIWVKSLLDSRNWNCIQFKDPISIFQLLDEDLHKKIISSIGKRILHSSFEEIDYQLEEPGRPKVYKLNIPSNILEIIHNEDAKCNIFATVIDKEEVKNDYFNYQILFPPSRIPRLIIHCIQKKFKKRECHLRISWMVIGYYVNFKFILRDFDAQLKTFYKNFNSLNITSSKDFLDFNYNSTIDKVSCLGIPILSEFKSSTNTCVIGHHFFNDDENNRIGSYTFSYCLKNKNYVDLPEFTLCTLIISDYPISDAFGISSLSVNSNFESLGLKYISLYSKGEDDCGPIFPKQKRREIKVKYICGRKTLANLKYAYFAAS</sequence>
<dbReference type="EMBL" id="BLAL01000048">
    <property type="protein sequence ID" value="GES80249.1"/>
    <property type="molecule type" value="Genomic_DNA"/>
</dbReference>
<dbReference type="Proteomes" id="UP000615446">
    <property type="component" value="Unassembled WGS sequence"/>
</dbReference>
<reference evidence="3" key="1">
    <citation type="submission" date="2019-10" db="EMBL/GenBank/DDBJ databases">
        <title>Conservation and host-specific expression of non-tandemly repeated heterogenous ribosome RNA gene in arbuscular mycorrhizal fungi.</title>
        <authorList>
            <person name="Maeda T."/>
            <person name="Kobayashi Y."/>
            <person name="Nakagawa T."/>
            <person name="Ezawa T."/>
            <person name="Yamaguchi K."/>
            <person name="Bino T."/>
            <person name="Nishimoto Y."/>
            <person name="Shigenobu S."/>
            <person name="Kawaguchi M."/>
        </authorList>
    </citation>
    <scope>NUCLEOTIDE SEQUENCE</scope>
    <source>
        <strain evidence="3">HR1</strain>
    </source>
</reference>
<dbReference type="AlphaFoldDB" id="A0A8H3L6V6"/>
<feature type="domain" description="MACPF-like" evidence="1">
    <location>
        <begin position="89"/>
        <end position="255"/>
    </location>
</feature>
<dbReference type="InterPro" id="IPR055854">
    <property type="entry name" value="DUF7431"/>
</dbReference>
<gene>
    <name evidence="3" type="ORF">RCL2_000753600</name>
</gene>
<evidence type="ECO:0000313" key="4">
    <source>
        <dbReference type="Proteomes" id="UP000615446"/>
    </source>
</evidence>
<evidence type="ECO:0000313" key="3">
    <source>
        <dbReference type="EMBL" id="GES80249.1"/>
    </source>
</evidence>